<evidence type="ECO:0000256" key="2">
    <source>
        <dbReference type="SAM" id="MobiDB-lite"/>
    </source>
</evidence>
<evidence type="ECO:0000259" key="5">
    <source>
        <dbReference type="Pfam" id="PF25917"/>
    </source>
</evidence>
<evidence type="ECO:0000259" key="4">
    <source>
        <dbReference type="Pfam" id="PF25876"/>
    </source>
</evidence>
<dbReference type="Pfam" id="PF25917">
    <property type="entry name" value="BSH_RND"/>
    <property type="match status" value="1"/>
</dbReference>
<keyword evidence="3" id="KW-0812">Transmembrane</keyword>
<dbReference type="InterPro" id="IPR050739">
    <property type="entry name" value="MFP"/>
</dbReference>
<proteinExistence type="predicted"/>
<dbReference type="InterPro" id="IPR058625">
    <property type="entry name" value="MdtA-like_BSH"/>
</dbReference>
<dbReference type="Pfam" id="PF25954">
    <property type="entry name" value="Beta-barrel_RND_2"/>
    <property type="match status" value="1"/>
</dbReference>
<dbReference type="Gene3D" id="2.40.50.100">
    <property type="match status" value="1"/>
</dbReference>
<feature type="domain" description="CusB-like beta-barrel" evidence="6">
    <location>
        <begin position="284"/>
        <end position="325"/>
    </location>
</feature>
<accession>A0ABT4J380</accession>
<feature type="coiled-coil region" evidence="1">
    <location>
        <begin position="121"/>
        <end position="242"/>
    </location>
</feature>
<protein>
    <submittedName>
        <fullName evidence="7">HlyD family secretion protein</fullName>
    </submittedName>
</protein>
<dbReference type="InterPro" id="IPR058792">
    <property type="entry name" value="Beta-barrel_RND_2"/>
</dbReference>
<evidence type="ECO:0000256" key="1">
    <source>
        <dbReference type="SAM" id="Coils"/>
    </source>
</evidence>
<dbReference type="RefSeq" id="WP_268941577.1">
    <property type="nucleotide sequence ID" value="NZ_JAPTYD010000008.1"/>
</dbReference>
<dbReference type="Proteomes" id="UP001149822">
    <property type="component" value="Unassembled WGS sequence"/>
</dbReference>
<evidence type="ECO:0000259" key="6">
    <source>
        <dbReference type="Pfam" id="PF25954"/>
    </source>
</evidence>
<gene>
    <name evidence="7" type="ORF">OU682_08155</name>
</gene>
<evidence type="ECO:0000313" key="8">
    <source>
        <dbReference type="Proteomes" id="UP001149822"/>
    </source>
</evidence>
<name>A0ABT4J380_9RHOB</name>
<feature type="compositionally biased region" description="Low complexity" evidence="2">
    <location>
        <begin position="12"/>
        <end position="28"/>
    </location>
</feature>
<dbReference type="PANTHER" id="PTHR30386:SF24">
    <property type="entry name" value="MULTIDRUG RESISTANCE EFFLUX PUMP"/>
    <property type="match status" value="1"/>
</dbReference>
<dbReference type="InterPro" id="IPR058624">
    <property type="entry name" value="MdtA-like_HH"/>
</dbReference>
<keyword evidence="1" id="KW-0175">Coiled coil</keyword>
<evidence type="ECO:0000256" key="3">
    <source>
        <dbReference type="SAM" id="Phobius"/>
    </source>
</evidence>
<sequence length="391" mass="41053">MSRHERPEADQPVVTPATDAVVPAASDTPAPQPRVARGRKKMIGGGLALVALLAGGYEGWQWWSEGRFLVSTDDAYVQADLSLISAKITGYVVDIPVADNQHVRAGDVLLRIDDGDYRIALEQAQARLAELSSTLTRIDAQVAAAESNVVQAEAQLAASEAVLIAARTSAERARGLAERRVTSQADLDDANEALATAEANRNAASAAITGAGAQVEVLKAQRAEAEASRRELELAVAQVRRDLDFTVLRAPFDGTVANIAIKQGELVSAGARLAAVVPDRGMYVEANLKETQLAEVRAGQTARLSVDAFEGPEIEGRVVSVAPATGAVFSLLPADNATGNFTKIVQRVPVRIELPEGTPGLRAGLSVEVAIDTRTGTDAAGTDTARLAEAE</sequence>
<dbReference type="Pfam" id="PF25876">
    <property type="entry name" value="HH_MFP_RND"/>
    <property type="match status" value="1"/>
</dbReference>
<feature type="domain" description="Multidrug resistance protein MdtA-like barrel-sandwich hybrid" evidence="5">
    <location>
        <begin position="84"/>
        <end position="277"/>
    </location>
</feature>
<comment type="caution">
    <text evidence="7">The sequence shown here is derived from an EMBL/GenBank/DDBJ whole genome shotgun (WGS) entry which is preliminary data.</text>
</comment>
<reference evidence="7" key="1">
    <citation type="submission" date="2022-12" db="EMBL/GenBank/DDBJ databases">
        <title>Paracoccus sp. EF6 isolated from a lake water.</title>
        <authorList>
            <person name="Liu H."/>
        </authorList>
    </citation>
    <scope>NUCLEOTIDE SEQUENCE</scope>
    <source>
        <strain evidence="7">EF6</strain>
    </source>
</reference>
<dbReference type="Gene3D" id="2.40.30.170">
    <property type="match status" value="1"/>
</dbReference>
<keyword evidence="8" id="KW-1185">Reference proteome</keyword>
<dbReference type="PANTHER" id="PTHR30386">
    <property type="entry name" value="MEMBRANE FUSION SUBUNIT OF EMRAB-TOLC MULTIDRUG EFFLUX PUMP"/>
    <property type="match status" value="1"/>
</dbReference>
<feature type="domain" description="Multidrug resistance protein MdtA-like alpha-helical hairpin" evidence="4">
    <location>
        <begin position="150"/>
        <end position="214"/>
    </location>
</feature>
<evidence type="ECO:0000313" key="7">
    <source>
        <dbReference type="EMBL" id="MCZ0961590.1"/>
    </source>
</evidence>
<feature type="region of interest" description="Disordered" evidence="2">
    <location>
        <begin position="1"/>
        <end position="36"/>
    </location>
</feature>
<dbReference type="SUPFAM" id="SSF111369">
    <property type="entry name" value="HlyD-like secretion proteins"/>
    <property type="match status" value="2"/>
</dbReference>
<organism evidence="7 8">
    <name type="scientific">Paracoccus benzoatiresistens</name>
    <dbReference type="NCBI Taxonomy" id="2997341"/>
    <lineage>
        <taxon>Bacteria</taxon>
        <taxon>Pseudomonadati</taxon>
        <taxon>Pseudomonadota</taxon>
        <taxon>Alphaproteobacteria</taxon>
        <taxon>Rhodobacterales</taxon>
        <taxon>Paracoccaceae</taxon>
        <taxon>Paracoccus</taxon>
    </lineage>
</organism>
<dbReference type="EMBL" id="JAPTYD010000008">
    <property type="protein sequence ID" value="MCZ0961590.1"/>
    <property type="molecule type" value="Genomic_DNA"/>
</dbReference>
<keyword evidence="3" id="KW-0472">Membrane</keyword>
<feature type="transmembrane region" description="Helical" evidence="3">
    <location>
        <begin position="42"/>
        <end position="63"/>
    </location>
</feature>
<keyword evidence="3" id="KW-1133">Transmembrane helix</keyword>